<protein>
    <submittedName>
        <fullName evidence="3">Tail Collar domain-containing protein</fullName>
    </submittedName>
</protein>
<dbReference type="Pfam" id="PF07484">
    <property type="entry name" value="Collar"/>
    <property type="match status" value="1"/>
</dbReference>
<sequence>MTEPYLGQVQLFAFNFAPRGWALCQGQILPIQQYTALFSLLGTNYGGNGQTTFGLPNLQGTAVVGVGQGPGLTDYESGQTGGSTSVTLTYNELAAHSHGFMAASAAGTTITAAGNQLGISQLGSSKQGPSTTAKVYSPNPGSATTGLAPPSISQVGGNQPHNNMQPYLVLNYCIALSGIFPARN</sequence>
<proteinExistence type="predicted"/>
<evidence type="ECO:0000313" key="3">
    <source>
        <dbReference type="EMBL" id="GLS20280.1"/>
    </source>
</evidence>
<feature type="domain" description="Phage tail collar" evidence="2">
    <location>
        <begin position="7"/>
        <end position="62"/>
    </location>
</feature>
<dbReference type="Gene3D" id="3.90.1340.10">
    <property type="entry name" value="Phage tail collar domain"/>
    <property type="match status" value="1"/>
</dbReference>
<dbReference type="SUPFAM" id="SSF88874">
    <property type="entry name" value="Receptor-binding domain of short tail fibre protein gp12"/>
    <property type="match status" value="1"/>
</dbReference>
<evidence type="ECO:0000256" key="1">
    <source>
        <dbReference type="SAM" id="MobiDB-lite"/>
    </source>
</evidence>
<dbReference type="InterPro" id="IPR037053">
    <property type="entry name" value="Phage_tail_collar_dom_sf"/>
</dbReference>
<evidence type="ECO:0000259" key="2">
    <source>
        <dbReference type="Pfam" id="PF07484"/>
    </source>
</evidence>
<dbReference type="Proteomes" id="UP001156882">
    <property type="component" value="Unassembled WGS sequence"/>
</dbReference>
<feature type="region of interest" description="Disordered" evidence="1">
    <location>
        <begin position="121"/>
        <end position="147"/>
    </location>
</feature>
<dbReference type="RefSeq" id="WP_284313375.1">
    <property type="nucleotide sequence ID" value="NZ_BSPC01000028.1"/>
</dbReference>
<name>A0ABQ6CK90_9HYPH</name>
<evidence type="ECO:0000313" key="4">
    <source>
        <dbReference type="Proteomes" id="UP001156882"/>
    </source>
</evidence>
<dbReference type="InterPro" id="IPR011083">
    <property type="entry name" value="Phage_tail_collar_dom"/>
</dbReference>
<accession>A0ABQ6CK90</accession>
<dbReference type="EMBL" id="BSPC01000028">
    <property type="protein sequence ID" value="GLS20280.1"/>
    <property type="molecule type" value="Genomic_DNA"/>
</dbReference>
<keyword evidence="4" id="KW-1185">Reference proteome</keyword>
<gene>
    <name evidence="3" type="ORF">GCM10007874_32970</name>
</gene>
<comment type="caution">
    <text evidence="3">The sequence shown here is derived from an EMBL/GenBank/DDBJ whole genome shotgun (WGS) entry which is preliminary data.</text>
</comment>
<organism evidence="3 4">
    <name type="scientific">Labrys miyagiensis</name>
    <dbReference type="NCBI Taxonomy" id="346912"/>
    <lineage>
        <taxon>Bacteria</taxon>
        <taxon>Pseudomonadati</taxon>
        <taxon>Pseudomonadota</taxon>
        <taxon>Alphaproteobacteria</taxon>
        <taxon>Hyphomicrobiales</taxon>
        <taxon>Xanthobacteraceae</taxon>
        <taxon>Labrys</taxon>
    </lineage>
</organism>
<reference evidence="4" key="1">
    <citation type="journal article" date="2019" name="Int. J. Syst. Evol. Microbiol.">
        <title>The Global Catalogue of Microorganisms (GCM) 10K type strain sequencing project: providing services to taxonomists for standard genome sequencing and annotation.</title>
        <authorList>
            <consortium name="The Broad Institute Genomics Platform"/>
            <consortium name="The Broad Institute Genome Sequencing Center for Infectious Disease"/>
            <person name="Wu L."/>
            <person name="Ma J."/>
        </authorList>
    </citation>
    <scope>NUCLEOTIDE SEQUENCE [LARGE SCALE GENOMIC DNA]</scope>
    <source>
        <strain evidence="4">NBRC 101365</strain>
    </source>
</reference>